<name>A0A919DKU8_9ACTN</name>
<organism evidence="4 5">
    <name type="scientific">Streptomyces longispororuber</name>
    <dbReference type="NCBI Taxonomy" id="68230"/>
    <lineage>
        <taxon>Bacteria</taxon>
        <taxon>Bacillati</taxon>
        <taxon>Actinomycetota</taxon>
        <taxon>Actinomycetes</taxon>
        <taxon>Kitasatosporales</taxon>
        <taxon>Streptomycetaceae</taxon>
        <taxon>Streptomyces</taxon>
    </lineage>
</organism>
<keyword evidence="1" id="KW-0238">DNA-binding</keyword>
<keyword evidence="5" id="KW-1185">Reference proteome</keyword>
<gene>
    <name evidence="4" type="ORF">GCM10018785_29320</name>
</gene>
<evidence type="ECO:0000259" key="3">
    <source>
        <dbReference type="PROSITE" id="PS50937"/>
    </source>
</evidence>
<dbReference type="InterPro" id="IPR000551">
    <property type="entry name" value="MerR-type_HTH_dom"/>
</dbReference>
<comment type="caution">
    <text evidence="4">The sequence shown here is derived from an EMBL/GenBank/DDBJ whole genome shotgun (WGS) entry which is preliminary data.</text>
</comment>
<dbReference type="AlphaFoldDB" id="A0A919DKU8"/>
<proteinExistence type="predicted"/>
<dbReference type="Pfam" id="PF13411">
    <property type="entry name" value="MerR_1"/>
    <property type="match status" value="1"/>
</dbReference>
<dbReference type="InterPro" id="IPR047057">
    <property type="entry name" value="MerR_fam"/>
</dbReference>
<protein>
    <submittedName>
        <fullName evidence="4">MerR family transcriptional regulator</fullName>
    </submittedName>
</protein>
<evidence type="ECO:0000256" key="1">
    <source>
        <dbReference type="ARBA" id="ARBA00023125"/>
    </source>
</evidence>
<dbReference type="Gene3D" id="1.10.1660.10">
    <property type="match status" value="1"/>
</dbReference>
<evidence type="ECO:0000313" key="5">
    <source>
        <dbReference type="Proteomes" id="UP000608024"/>
    </source>
</evidence>
<dbReference type="EMBL" id="BNBT01000036">
    <property type="protein sequence ID" value="GHE58263.1"/>
    <property type="molecule type" value="Genomic_DNA"/>
</dbReference>
<dbReference type="PANTHER" id="PTHR30204">
    <property type="entry name" value="REDOX-CYCLING DRUG-SENSING TRANSCRIPTIONAL ACTIVATOR SOXR"/>
    <property type="match status" value="1"/>
</dbReference>
<dbReference type="Proteomes" id="UP000608024">
    <property type="component" value="Unassembled WGS sequence"/>
</dbReference>
<dbReference type="CDD" id="cd00592">
    <property type="entry name" value="HTH_MerR-like"/>
    <property type="match status" value="1"/>
</dbReference>
<feature type="domain" description="HTH merR-type" evidence="3">
    <location>
        <begin position="23"/>
        <end position="92"/>
    </location>
</feature>
<dbReference type="InterPro" id="IPR009061">
    <property type="entry name" value="DNA-bd_dom_put_sf"/>
</dbReference>
<dbReference type="SMART" id="SM00422">
    <property type="entry name" value="HTH_MERR"/>
    <property type="match status" value="1"/>
</dbReference>
<evidence type="ECO:0000313" key="4">
    <source>
        <dbReference type="EMBL" id="GHE58263.1"/>
    </source>
</evidence>
<evidence type="ECO:0000256" key="2">
    <source>
        <dbReference type="SAM" id="Coils"/>
    </source>
</evidence>
<dbReference type="SUPFAM" id="SSF46955">
    <property type="entry name" value="Putative DNA-binding domain"/>
    <property type="match status" value="1"/>
</dbReference>
<sequence>MGAGPPQVVALDLAAASTFLLKGMRIGEIAAAVGLTTRAIRHYHHLGLLAEPVRLPNGYRSYGLREAIALARIKRLTELGLGLDEVRDVLADDAGRELTEVLAELDEDLARQEAAIRERRARLAELLRLSREGLLPDDGPVSPGLAELFARLWPADSASAAKDLEHLALFDTVADDGVRERLYEVLRQLADDQDLTARLHQAYARLDALADAPVDDPRVEPLGQELADLVPQDILAVLVHGGEDRQDPQGRTAPSTAFGDAFLDDFSPAQAAAVRHMLRQLTGKAGWSV</sequence>
<reference evidence="4" key="2">
    <citation type="submission" date="2020-09" db="EMBL/GenBank/DDBJ databases">
        <authorList>
            <person name="Sun Q."/>
            <person name="Ohkuma M."/>
        </authorList>
    </citation>
    <scope>NUCLEOTIDE SEQUENCE</scope>
    <source>
        <strain evidence="4">JCM 4784</strain>
    </source>
</reference>
<dbReference type="GO" id="GO:0003677">
    <property type="term" value="F:DNA binding"/>
    <property type="evidence" value="ECO:0007669"/>
    <property type="project" value="UniProtKB-KW"/>
</dbReference>
<dbReference type="GO" id="GO:0003700">
    <property type="term" value="F:DNA-binding transcription factor activity"/>
    <property type="evidence" value="ECO:0007669"/>
    <property type="project" value="InterPro"/>
</dbReference>
<accession>A0A919DKU8</accession>
<dbReference type="PROSITE" id="PS50937">
    <property type="entry name" value="HTH_MERR_2"/>
    <property type="match status" value="1"/>
</dbReference>
<dbReference type="PANTHER" id="PTHR30204:SF93">
    <property type="entry name" value="HTH MERR-TYPE DOMAIN-CONTAINING PROTEIN"/>
    <property type="match status" value="1"/>
</dbReference>
<reference evidence="4" key="1">
    <citation type="journal article" date="2014" name="Int. J. Syst. Evol. Microbiol.">
        <title>Complete genome sequence of Corynebacterium casei LMG S-19264T (=DSM 44701T), isolated from a smear-ripened cheese.</title>
        <authorList>
            <consortium name="US DOE Joint Genome Institute (JGI-PGF)"/>
            <person name="Walter F."/>
            <person name="Albersmeier A."/>
            <person name="Kalinowski J."/>
            <person name="Ruckert C."/>
        </authorList>
    </citation>
    <scope>NUCLEOTIDE SEQUENCE</scope>
    <source>
        <strain evidence="4">JCM 4784</strain>
    </source>
</reference>
<feature type="coiled-coil region" evidence="2">
    <location>
        <begin position="95"/>
        <end position="129"/>
    </location>
</feature>
<keyword evidence="2" id="KW-0175">Coiled coil</keyword>